<dbReference type="SUPFAM" id="SSF53335">
    <property type="entry name" value="S-adenosyl-L-methionine-dependent methyltransferases"/>
    <property type="match status" value="1"/>
</dbReference>
<sequence>MAPLTATRSKPISPTSSLPPLARLSTYSLPQIKAALNNLRALYFPSTVSSTPLIPLRRLPKHLIHDKSVPDSGYASAEEDEDEMTNFKPSAEEDEEDEVAILRADTFERDFAMRWLIGFAARSDVWVCCPDVTTETEETAREQVVDEAASILALFAGDEEEEAALTREFSFPFPSANKIVDVELNDAPLLSDDHTSVGLQSWASSIHLSERFCADPNAFGFLVDSHPCQRVLELGAGTGLLSITLAQLYVCANTTLPEIVATDFHPSVLANLEVNVTHNFPSSSDRPIQVLPLDWEKPVYESPFDREFDMIIAADVVYHHDHARWIKSCVEKLLKRSSGDELGGVFWMIIAVRSTGRHEGLSNNVDAVFASSGTVSENPGQLQLAILQKDFIGKMGGLGRADESSYILYKIGWV</sequence>
<dbReference type="PANTHER" id="PTHR14614">
    <property type="entry name" value="HEPATOCELLULAR CARCINOMA-ASSOCIATED ANTIGEN"/>
    <property type="match status" value="1"/>
</dbReference>
<proteinExistence type="predicted"/>
<keyword evidence="3" id="KW-1185">Reference proteome</keyword>
<gene>
    <name evidence="2" type="ORF">QCA50_002430</name>
</gene>
<dbReference type="EMBL" id="JASBNA010000002">
    <property type="protein sequence ID" value="KAK7695240.1"/>
    <property type="molecule type" value="Genomic_DNA"/>
</dbReference>
<dbReference type="Pfam" id="PF10294">
    <property type="entry name" value="Methyltransf_16"/>
    <property type="match status" value="1"/>
</dbReference>
<name>A0AAW0GVD2_9APHY</name>
<evidence type="ECO:0000313" key="2">
    <source>
        <dbReference type="EMBL" id="KAK7695240.1"/>
    </source>
</evidence>
<feature type="region of interest" description="Disordered" evidence="1">
    <location>
        <begin position="67"/>
        <end position="95"/>
    </location>
</feature>
<comment type="caution">
    <text evidence="2">The sequence shown here is derived from an EMBL/GenBank/DDBJ whole genome shotgun (WGS) entry which is preliminary data.</text>
</comment>
<accession>A0AAW0GVD2</accession>
<dbReference type="InterPro" id="IPR019410">
    <property type="entry name" value="Methyltransf_16"/>
</dbReference>
<evidence type="ECO:0000313" key="3">
    <source>
        <dbReference type="Proteomes" id="UP001385951"/>
    </source>
</evidence>
<dbReference type="AlphaFoldDB" id="A0AAW0GVD2"/>
<organism evidence="2 3">
    <name type="scientific">Cerrena zonata</name>
    <dbReference type="NCBI Taxonomy" id="2478898"/>
    <lineage>
        <taxon>Eukaryota</taxon>
        <taxon>Fungi</taxon>
        <taxon>Dikarya</taxon>
        <taxon>Basidiomycota</taxon>
        <taxon>Agaricomycotina</taxon>
        <taxon>Agaricomycetes</taxon>
        <taxon>Polyporales</taxon>
        <taxon>Cerrenaceae</taxon>
        <taxon>Cerrena</taxon>
    </lineage>
</organism>
<dbReference type="GO" id="GO:0008757">
    <property type="term" value="F:S-adenosylmethionine-dependent methyltransferase activity"/>
    <property type="evidence" value="ECO:0007669"/>
    <property type="project" value="UniProtKB-ARBA"/>
</dbReference>
<protein>
    <submittedName>
        <fullName evidence="2">Uncharacterized protein</fullName>
    </submittedName>
</protein>
<dbReference type="CDD" id="cd02440">
    <property type="entry name" value="AdoMet_MTases"/>
    <property type="match status" value="1"/>
</dbReference>
<dbReference type="Proteomes" id="UP001385951">
    <property type="component" value="Unassembled WGS sequence"/>
</dbReference>
<dbReference type="InterPro" id="IPR029063">
    <property type="entry name" value="SAM-dependent_MTases_sf"/>
</dbReference>
<reference evidence="2 3" key="1">
    <citation type="submission" date="2022-09" db="EMBL/GenBank/DDBJ databases">
        <authorList>
            <person name="Palmer J.M."/>
        </authorList>
    </citation>
    <scope>NUCLEOTIDE SEQUENCE [LARGE SCALE GENOMIC DNA]</scope>
    <source>
        <strain evidence="2 3">DSM 7382</strain>
    </source>
</reference>
<dbReference type="Gene3D" id="3.40.50.150">
    <property type="entry name" value="Vaccinia Virus protein VP39"/>
    <property type="match status" value="1"/>
</dbReference>
<evidence type="ECO:0000256" key="1">
    <source>
        <dbReference type="SAM" id="MobiDB-lite"/>
    </source>
</evidence>
<dbReference type="PANTHER" id="PTHR14614:SF147">
    <property type="entry name" value="S-ADENOSYLMETHIONINE-DEPENDENT METHYLTRANSFERASE OF THE SEVEN BETA-STRAND FAMILY"/>
    <property type="match status" value="1"/>
</dbReference>